<dbReference type="EMBL" id="JACSDY010000001">
    <property type="protein sequence ID" value="KAF7438487.1"/>
    <property type="molecule type" value="Genomic_DNA"/>
</dbReference>
<comment type="caution">
    <text evidence="2">The sequence shown here is derived from an EMBL/GenBank/DDBJ whole genome shotgun (WGS) entry which is preliminary data.</text>
</comment>
<accession>A0A834PEY1</accession>
<evidence type="ECO:0000256" key="1">
    <source>
        <dbReference type="SAM" id="MobiDB-lite"/>
    </source>
</evidence>
<proteinExistence type="predicted"/>
<organism evidence="2 3">
    <name type="scientific">Vespula pensylvanica</name>
    <name type="common">Western yellow jacket</name>
    <name type="synonym">Wasp</name>
    <dbReference type="NCBI Taxonomy" id="30213"/>
    <lineage>
        <taxon>Eukaryota</taxon>
        <taxon>Metazoa</taxon>
        <taxon>Ecdysozoa</taxon>
        <taxon>Arthropoda</taxon>
        <taxon>Hexapoda</taxon>
        <taxon>Insecta</taxon>
        <taxon>Pterygota</taxon>
        <taxon>Neoptera</taxon>
        <taxon>Endopterygota</taxon>
        <taxon>Hymenoptera</taxon>
        <taxon>Apocrita</taxon>
        <taxon>Aculeata</taxon>
        <taxon>Vespoidea</taxon>
        <taxon>Vespidae</taxon>
        <taxon>Vespinae</taxon>
        <taxon>Vespula</taxon>
    </lineage>
</organism>
<protein>
    <submittedName>
        <fullName evidence="2">Uncharacterized protein</fullName>
    </submittedName>
</protein>
<name>A0A834PEY1_VESPE</name>
<evidence type="ECO:0000313" key="2">
    <source>
        <dbReference type="EMBL" id="KAF7438487.1"/>
    </source>
</evidence>
<feature type="region of interest" description="Disordered" evidence="1">
    <location>
        <begin position="51"/>
        <end position="75"/>
    </location>
</feature>
<dbReference type="Proteomes" id="UP000600918">
    <property type="component" value="Unassembled WGS sequence"/>
</dbReference>
<sequence>MDERSDIPMALTRVQVRKKKLLSFEGRHASRTESSQTIVQASRKIVYREKGPSRDFGNIPSTVKKRTDLPLTPEL</sequence>
<keyword evidence="3" id="KW-1185">Reference proteome</keyword>
<dbReference type="AlphaFoldDB" id="A0A834PEY1"/>
<evidence type="ECO:0000313" key="3">
    <source>
        <dbReference type="Proteomes" id="UP000600918"/>
    </source>
</evidence>
<gene>
    <name evidence="2" type="ORF">H0235_000878</name>
</gene>
<reference evidence="2" key="1">
    <citation type="journal article" date="2020" name="G3 (Bethesda)">
        <title>High-Quality Assemblies for Three Invasive Social Wasps from the &lt;i&gt;Vespula&lt;/i&gt; Genus.</title>
        <authorList>
            <person name="Harrop T.W.R."/>
            <person name="Guhlin J."/>
            <person name="McLaughlin G.M."/>
            <person name="Permina E."/>
            <person name="Stockwell P."/>
            <person name="Gilligan J."/>
            <person name="Le Lec M.F."/>
            <person name="Gruber M.A.M."/>
            <person name="Quinn O."/>
            <person name="Lovegrove M."/>
            <person name="Duncan E.J."/>
            <person name="Remnant E.J."/>
            <person name="Van Eeckhoven J."/>
            <person name="Graham B."/>
            <person name="Knapp R.A."/>
            <person name="Langford K.W."/>
            <person name="Kronenberg Z."/>
            <person name="Press M.O."/>
            <person name="Eacker S.M."/>
            <person name="Wilson-Rankin E.E."/>
            <person name="Purcell J."/>
            <person name="Lester P.J."/>
            <person name="Dearden P.K."/>
        </authorList>
    </citation>
    <scope>NUCLEOTIDE SEQUENCE</scope>
    <source>
        <strain evidence="2">Volc-1</strain>
    </source>
</reference>